<dbReference type="PANTHER" id="PTHR30146">
    <property type="entry name" value="LACI-RELATED TRANSCRIPTIONAL REPRESSOR"/>
    <property type="match status" value="1"/>
</dbReference>
<dbReference type="AlphaFoldDB" id="A0A367WPS6"/>
<keyword evidence="1" id="KW-0805">Transcription regulation</keyword>
<proteinExistence type="predicted"/>
<keyword evidence="3" id="KW-0804">Transcription</keyword>
<name>A0A367WPS6_9PROT</name>
<evidence type="ECO:0000256" key="1">
    <source>
        <dbReference type="ARBA" id="ARBA00023015"/>
    </source>
</evidence>
<dbReference type="InterPro" id="IPR010982">
    <property type="entry name" value="Lambda_DNA-bd_dom_sf"/>
</dbReference>
<dbReference type="Pfam" id="PF13377">
    <property type="entry name" value="Peripla_BP_3"/>
    <property type="match status" value="1"/>
</dbReference>
<dbReference type="RefSeq" id="WP_114090190.1">
    <property type="nucleotide sequence ID" value="NZ_JPWH01000025.1"/>
</dbReference>
<evidence type="ECO:0000256" key="3">
    <source>
        <dbReference type="ARBA" id="ARBA00023163"/>
    </source>
</evidence>
<dbReference type="Gene3D" id="3.40.50.2300">
    <property type="match status" value="2"/>
</dbReference>
<dbReference type="GO" id="GO:0003700">
    <property type="term" value="F:DNA-binding transcription factor activity"/>
    <property type="evidence" value="ECO:0007669"/>
    <property type="project" value="TreeGrafter"/>
</dbReference>
<gene>
    <name evidence="5" type="ORF">TH25_21560</name>
</gene>
<dbReference type="OrthoDB" id="7170131at2"/>
<feature type="domain" description="HTH lacI-type" evidence="4">
    <location>
        <begin position="10"/>
        <end position="64"/>
    </location>
</feature>
<dbReference type="PROSITE" id="PS00356">
    <property type="entry name" value="HTH_LACI_1"/>
    <property type="match status" value="1"/>
</dbReference>
<keyword evidence="2" id="KW-0238">DNA-binding</keyword>
<evidence type="ECO:0000259" key="4">
    <source>
        <dbReference type="PROSITE" id="PS50932"/>
    </source>
</evidence>
<dbReference type="CDD" id="cd01392">
    <property type="entry name" value="HTH_LacI"/>
    <property type="match status" value="1"/>
</dbReference>
<sequence>MRKRKGAGRPTIADVAAQAGVSSITVSRALRDPQKVSERLRAKIDKAVRALNYIPDTHASALASSRSNVVAVLVPSLTNNVFSDTLRAIYDALDASPLQVQLGNSRYSATEQERLIGIFLSQRPTAVIVSGIDQTPAARKMLEEANCPVVQIMETGPDPIDMMVGFSHYQGGRAAAQHLIDQGYRHIGFLGARMDPRTTRRLAGFRRALEDAGMFDPDLVKTTTTSSSVTLGGVLLRELARHRPDLDAVFCNNDDLALGALFGAQKAGISVPDQLGIAGFNDLEMMQAACPSLTSIRTDRYGIGRHAVNMIQAVLEGTPPPEKIIDLGFDLQMRQSSDRRHILASGPA</sequence>
<comment type="caution">
    <text evidence="5">The sequence shown here is derived from an EMBL/GenBank/DDBJ whole genome shotgun (WGS) entry which is preliminary data.</text>
</comment>
<evidence type="ECO:0000313" key="6">
    <source>
        <dbReference type="Proteomes" id="UP000252517"/>
    </source>
</evidence>
<organism evidence="5 6">
    <name type="scientific">Thalassospira profundimaris</name>
    <dbReference type="NCBI Taxonomy" id="502049"/>
    <lineage>
        <taxon>Bacteria</taxon>
        <taxon>Pseudomonadati</taxon>
        <taxon>Pseudomonadota</taxon>
        <taxon>Alphaproteobacteria</taxon>
        <taxon>Rhodospirillales</taxon>
        <taxon>Thalassospiraceae</taxon>
        <taxon>Thalassospira</taxon>
    </lineage>
</organism>
<dbReference type="InterPro" id="IPR028082">
    <property type="entry name" value="Peripla_BP_I"/>
</dbReference>
<dbReference type="SMART" id="SM00354">
    <property type="entry name" value="HTH_LACI"/>
    <property type="match status" value="1"/>
</dbReference>
<evidence type="ECO:0000256" key="2">
    <source>
        <dbReference type="ARBA" id="ARBA00023125"/>
    </source>
</evidence>
<evidence type="ECO:0000313" key="5">
    <source>
        <dbReference type="EMBL" id="RCK43476.1"/>
    </source>
</evidence>
<dbReference type="Gene3D" id="1.10.260.40">
    <property type="entry name" value="lambda repressor-like DNA-binding domains"/>
    <property type="match status" value="1"/>
</dbReference>
<dbReference type="PROSITE" id="PS50932">
    <property type="entry name" value="HTH_LACI_2"/>
    <property type="match status" value="1"/>
</dbReference>
<dbReference type="CDD" id="cd01575">
    <property type="entry name" value="PBP1_GntR"/>
    <property type="match status" value="1"/>
</dbReference>
<dbReference type="SUPFAM" id="SSF53822">
    <property type="entry name" value="Periplasmic binding protein-like I"/>
    <property type="match status" value="1"/>
</dbReference>
<dbReference type="SUPFAM" id="SSF47413">
    <property type="entry name" value="lambda repressor-like DNA-binding domains"/>
    <property type="match status" value="1"/>
</dbReference>
<dbReference type="Proteomes" id="UP000252517">
    <property type="component" value="Unassembled WGS sequence"/>
</dbReference>
<dbReference type="InterPro" id="IPR046335">
    <property type="entry name" value="LacI/GalR-like_sensor"/>
</dbReference>
<protein>
    <submittedName>
        <fullName evidence="5">Transcriptional regulator</fullName>
    </submittedName>
</protein>
<dbReference type="EMBL" id="JPWH01000025">
    <property type="protein sequence ID" value="RCK43476.1"/>
    <property type="molecule type" value="Genomic_DNA"/>
</dbReference>
<dbReference type="Pfam" id="PF00356">
    <property type="entry name" value="LacI"/>
    <property type="match status" value="1"/>
</dbReference>
<dbReference type="GO" id="GO:0000976">
    <property type="term" value="F:transcription cis-regulatory region binding"/>
    <property type="evidence" value="ECO:0007669"/>
    <property type="project" value="TreeGrafter"/>
</dbReference>
<accession>A0A367WPS6</accession>
<dbReference type="InterPro" id="IPR000843">
    <property type="entry name" value="HTH_LacI"/>
</dbReference>
<reference evidence="5 6" key="1">
    <citation type="submission" date="2014-07" db="EMBL/GenBank/DDBJ databases">
        <title>Draft genome sequence of Thalassospira profundimaris S25-3-2.</title>
        <authorList>
            <person name="Lai Q."/>
            <person name="Shao Z."/>
        </authorList>
    </citation>
    <scope>NUCLEOTIDE SEQUENCE [LARGE SCALE GENOMIC DNA]</scope>
    <source>
        <strain evidence="5 6">S25-3-2</strain>
    </source>
</reference>
<dbReference type="PANTHER" id="PTHR30146:SF2">
    <property type="entry name" value="HTH-TYPE TRANSCRIPTIONAL REGULATOR GNTR"/>
    <property type="match status" value="1"/>
</dbReference>